<dbReference type="OrthoDB" id="20127at2759"/>
<name>A0A1Y1Y2B8_9FUNG</name>
<dbReference type="GO" id="GO:0042796">
    <property type="term" value="P:snRNA transcription by RNA polymerase III"/>
    <property type="evidence" value="ECO:0007669"/>
    <property type="project" value="TreeGrafter"/>
</dbReference>
<dbReference type="PANTHER" id="PTHR15131:SF3">
    <property type="entry name" value="SNRNA-ACTIVATING PROTEIN COMPLEX SUBUNIT 1"/>
    <property type="match status" value="1"/>
</dbReference>
<comment type="caution">
    <text evidence="2">The sequence shown here is derived from an EMBL/GenBank/DDBJ whole genome shotgun (WGS) entry which is preliminary data.</text>
</comment>
<dbReference type="GO" id="GO:0019185">
    <property type="term" value="C:snRNA-activating protein complex"/>
    <property type="evidence" value="ECO:0007669"/>
    <property type="project" value="TreeGrafter"/>
</dbReference>
<dbReference type="EMBL" id="MCFE01000289">
    <property type="protein sequence ID" value="ORX92161.1"/>
    <property type="molecule type" value="Genomic_DNA"/>
</dbReference>
<keyword evidence="3" id="KW-1185">Reference proteome</keyword>
<reference evidence="2 3" key="1">
    <citation type="submission" date="2016-07" db="EMBL/GenBank/DDBJ databases">
        <title>Pervasive Adenine N6-methylation of Active Genes in Fungi.</title>
        <authorList>
            <consortium name="DOE Joint Genome Institute"/>
            <person name="Mondo S.J."/>
            <person name="Dannebaum R.O."/>
            <person name="Kuo R.C."/>
            <person name="Labutti K."/>
            <person name="Haridas S."/>
            <person name="Kuo A."/>
            <person name="Salamov A."/>
            <person name="Ahrendt S.R."/>
            <person name="Lipzen A."/>
            <person name="Sullivan W."/>
            <person name="Andreopoulos W.B."/>
            <person name="Clum A."/>
            <person name="Lindquist E."/>
            <person name="Daum C."/>
            <person name="Ramamoorthy G.K."/>
            <person name="Gryganskyi A."/>
            <person name="Culley D."/>
            <person name="Magnuson J.K."/>
            <person name="James T.Y."/>
            <person name="O'Malley M.A."/>
            <person name="Stajich J.E."/>
            <person name="Spatafora J.W."/>
            <person name="Visel A."/>
            <person name="Grigoriev I.V."/>
        </authorList>
    </citation>
    <scope>NUCLEOTIDE SEQUENCE [LARGE SCALE GENOMIC DNA]</scope>
    <source>
        <strain evidence="2 3">CBS 931.73</strain>
    </source>
</reference>
<gene>
    <name evidence="2" type="ORF">K493DRAFT_316755</name>
</gene>
<evidence type="ECO:0008006" key="4">
    <source>
        <dbReference type="Google" id="ProtNLM"/>
    </source>
</evidence>
<dbReference type="Proteomes" id="UP000193498">
    <property type="component" value="Unassembled WGS sequence"/>
</dbReference>
<dbReference type="PANTHER" id="PTHR15131">
    <property type="entry name" value="SMALL NUCLEAR RNA ACTIVATING COMPLEX, POLYPEPTIDE 1"/>
    <property type="match status" value="1"/>
</dbReference>
<evidence type="ECO:0000313" key="3">
    <source>
        <dbReference type="Proteomes" id="UP000193498"/>
    </source>
</evidence>
<accession>A0A1Y1Y2B8</accession>
<evidence type="ECO:0000313" key="2">
    <source>
        <dbReference type="EMBL" id="ORX92161.1"/>
    </source>
</evidence>
<sequence length="325" mass="37081">MANAEEAVDYIPLGSTGIYKKALEQDIRVLLLTYQKKQNPSFEAFSETWGELDFSLIHFGCTEKNARELFMNALYHLVLDYFDDHKALEIKLGTLYALYLLYYTQPETFPKVGIRVTLETWKRLWGLYKHCGDLELNDAVYIFHRLREDGAFIFVAWLESQSRNPGDEHVENESTSQRLAHFEKEILTNSLGGISELGFKNSLNAIASRYAELKRKIINTDTAHKASANFYRDTLGVDDWKISPLTTVKEDLISEIGQQVKKYQAEKLTRLSGRTLQEKTPSAEAGGHVDSETSRRAALRQAAYNQPRAWTPGYLRASGRSLDKP</sequence>
<proteinExistence type="predicted"/>
<protein>
    <recommendedName>
        <fullName evidence="4">Small nuclear RNA activating complex, subunit SNAP43-domain-containing protein</fullName>
    </recommendedName>
</protein>
<dbReference type="Pfam" id="PF09808">
    <property type="entry name" value="SNAPC1"/>
    <property type="match status" value="1"/>
</dbReference>
<evidence type="ECO:0000256" key="1">
    <source>
        <dbReference type="SAM" id="MobiDB-lite"/>
    </source>
</evidence>
<feature type="non-terminal residue" evidence="2">
    <location>
        <position position="1"/>
    </location>
</feature>
<dbReference type="InterPro" id="IPR019188">
    <property type="entry name" value="SNAPC1"/>
</dbReference>
<dbReference type="GO" id="GO:0042795">
    <property type="term" value="P:snRNA transcription by RNA polymerase II"/>
    <property type="evidence" value="ECO:0007669"/>
    <property type="project" value="TreeGrafter"/>
</dbReference>
<dbReference type="InParanoid" id="A0A1Y1Y2B8"/>
<dbReference type="AlphaFoldDB" id="A0A1Y1Y2B8"/>
<dbReference type="STRING" id="1314790.A0A1Y1Y2B8"/>
<feature type="region of interest" description="Disordered" evidence="1">
    <location>
        <begin position="276"/>
        <end position="297"/>
    </location>
</feature>
<dbReference type="GO" id="GO:0043565">
    <property type="term" value="F:sequence-specific DNA binding"/>
    <property type="evidence" value="ECO:0007669"/>
    <property type="project" value="TreeGrafter"/>
</dbReference>
<organism evidence="2 3">
    <name type="scientific">Basidiobolus meristosporus CBS 931.73</name>
    <dbReference type="NCBI Taxonomy" id="1314790"/>
    <lineage>
        <taxon>Eukaryota</taxon>
        <taxon>Fungi</taxon>
        <taxon>Fungi incertae sedis</taxon>
        <taxon>Zoopagomycota</taxon>
        <taxon>Entomophthoromycotina</taxon>
        <taxon>Basidiobolomycetes</taxon>
        <taxon>Basidiobolales</taxon>
        <taxon>Basidiobolaceae</taxon>
        <taxon>Basidiobolus</taxon>
    </lineage>
</organism>